<dbReference type="Proteomes" id="UP000025171">
    <property type="component" value="Unassembled WGS sequence"/>
</dbReference>
<gene>
    <name evidence="2" type="ORF">HJO_06997</name>
</gene>
<sequence>MTPRARLNDVEANAPRATMALAMMTGEATVRTHPANDVAVGGRPGLLVRRRRRHTRREAH</sequence>
<reference evidence="2 3" key="1">
    <citation type="journal article" date="2014" name="Antonie Van Leeuwenhoek">
        <title>Hyphomonas beringensis sp. nov. and Hyphomonas chukchiensis sp. nov., isolated from surface seawater of the Bering Sea and Chukchi Sea.</title>
        <authorList>
            <person name="Li C."/>
            <person name="Lai Q."/>
            <person name="Li G."/>
            <person name="Dong C."/>
            <person name="Wang J."/>
            <person name="Liao Y."/>
            <person name="Shao Z."/>
        </authorList>
    </citation>
    <scope>NUCLEOTIDE SEQUENCE [LARGE SCALE GENOMIC DNA]</scope>
    <source>
        <strain evidence="2 3">MHS-2</strain>
    </source>
</reference>
<evidence type="ECO:0000256" key="1">
    <source>
        <dbReference type="SAM" id="MobiDB-lite"/>
    </source>
</evidence>
<comment type="caution">
    <text evidence="2">The sequence shown here is derived from an EMBL/GenBank/DDBJ whole genome shotgun (WGS) entry which is preliminary data.</text>
</comment>
<organism evidence="2 3">
    <name type="scientific">Hyphomonas johnsonii MHS-2</name>
    <dbReference type="NCBI Taxonomy" id="1280950"/>
    <lineage>
        <taxon>Bacteria</taxon>
        <taxon>Pseudomonadati</taxon>
        <taxon>Pseudomonadota</taxon>
        <taxon>Alphaproteobacteria</taxon>
        <taxon>Hyphomonadales</taxon>
        <taxon>Hyphomonadaceae</taxon>
        <taxon>Hyphomonas</taxon>
    </lineage>
</organism>
<accession>A0A059FQ88</accession>
<dbReference type="OrthoDB" id="7620508at2"/>
<dbReference type="RefSeq" id="WP_035615509.1">
    <property type="nucleotide sequence ID" value="NZ_ARYK01000003.1"/>
</dbReference>
<keyword evidence="3" id="KW-1185">Reference proteome</keyword>
<dbReference type="STRING" id="1280950.HJO_06997"/>
<dbReference type="PATRIC" id="fig|1280950.3.peg.1402"/>
<dbReference type="AlphaFoldDB" id="A0A059FQ88"/>
<name>A0A059FQ88_9PROT</name>
<proteinExistence type="predicted"/>
<dbReference type="EMBL" id="ARYK01000003">
    <property type="protein sequence ID" value="KCZ92681.1"/>
    <property type="molecule type" value="Genomic_DNA"/>
</dbReference>
<protein>
    <submittedName>
        <fullName evidence="2">Uncharacterized protein</fullName>
    </submittedName>
</protein>
<feature type="region of interest" description="Disordered" evidence="1">
    <location>
        <begin position="33"/>
        <end position="60"/>
    </location>
</feature>
<evidence type="ECO:0000313" key="3">
    <source>
        <dbReference type="Proteomes" id="UP000025171"/>
    </source>
</evidence>
<feature type="compositionally biased region" description="Basic residues" evidence="1">
    <location>
        <begin position="48"/>
        <end position="60"/>
    </location>
</feature>
<evidence type="ECO:0000313" key="2">
    <source>
        <dbReference type="EMBL" id="KCZ92681.1"/>
    </source>
</evidence>